<keyword evidence="1" id="KW-0175">Coiled coil</keyword>
<evidence type="ECO:0000313" key="4">
    <source>
        <dbReference type="EMBL" id="OXB21524.1"/>
    </source>
</evidence>
<comment type="caution">
    <text evidence="3">The sequence shown here is derived from an EMBL/GenBank/DDBJ whole genome shotgun (WGS) entry which is preliminary data.</text>
</comment>
<reference evidence="5" key="2">
    <citation type="submission" date="2016-09" db="EMBL/GenBank/DDBJ databases">
        <authorList>
            <person name="Chen S."/>
            <person name="Walker E."/>
        </authorList>
    </citation>
    <scope>NUCLEOTIDE SEQUENCE [LARGE SCALE GENOMIC DNA]</scope>
    <source>
        <strain evidence="5">MSU</strain>
    </source>
</reference>
<name>A0A1S1J2T3_9FLAO</name>
<reference evidence="3" key="1">
    <citation type="submission" date="2016-09" db="EMBL/GenBank/DDBJ databases">
        <authorList>
            <person name="Capua I."/>
            <person name="De Benedictis P."/>
            <person name="Joannis T."/>
            <person name="Lombin L.H."/>
            <person name="Cattoli G."/>
        </authorList>
    </citation>
    <scope>NUCLEOTIDE SEQUENCE [LARGE SCALE GENOMIC DNA]</scope>
    <source>
        <strain evidence="3">MSU</strain>
    </source>
</reference>
<accession>A0A1S1J2T3</accession>
<evidence type="ECO:0000313" key="5">
    <source>
        <dbReference type="Proteomes" id="UP000180252"/>
    </source>
</evidence>
<keyword evidence="6" id="KW-1185">Reference proteome</keyword>
<dbReference type="Proteomes" id="UP000198319">
    <property type="component" value="Unassembled WGS sequence"/>
</dbReference>
<gene>
    <name evidence="4" type="ORF">B0A71_03190</name>
    <name evidence="3" type="ORF">BHE19_16630</name>
</gene>
<dbReference type="STRING" id="1278819.BHE19_16630"/>
<dbReference type="AlphaFoldDB" id="A0A1S1J2T3"/>
<organism evidence="3 5">
    <name type="scientific">Flavobacterium tructae</name>
    <dbReference type="NCBI Taxonomy" id="1114873"/>
    <lineage>
        <taxon>Bacteria</taxon>
        <taxon>Pseudomonadati</taxon>
        <taxon>Bacteroidota</taxon>
        <taxon>Flavobacteriia</taxon>
        <taxon>Flavobacteriales</taxon>
        <taxon>Flavobacteriaceae</taxon>
        <taxon>Flavobacterium</taxon>
    </lineage>
</organism>
<protein>
    <submittedName>
        <fullName evidence="3">Uncharacterized protein</fullName>
    </submittedName>
</protein>
<dbReference type="EMBL" id="MUHG01000003">
    <property type="protein sequence ID" value="OXB21524.1"/>
    <property type="molecule type" value="Genomic_DNA"/>
</dbReference>
<sequence length="265" mass="29692">MNAQWNSTNPVWTTSNVGIGTNNPTSRLQVTANDAGDGITLTHLNPRAKTWKLTSGVENYDHHQFSIKNQNGTYFVIDGNNGNTGIGAISPNSKLHINANDAGDGITLTHPNSRAKTWQLTSGVENYDHHQFSIKNQHGTYFVIDGNNGNTGIGTITPAYKLDVCGTIRAKEVKVELFSGCDFVFKKDYKLMNLSDLEEYVTTNQHLPEIASEKEMIDNGLNMKEFQMKLLQKIEELTLYVIEQNKQIKKQNQEIKKLKAIKKHN</sequence>
<evidence type="ECO:0000256" key="1">
    <source>
        <dbReference type="SAM" id="Coils"/>
    </source>
</evidence>
<dbReference type="RefSeq" id="WP_070908377.1">
    <property type="nucleotide sequence ID" value="NZ_MIKE01000026.1"/>
</dbReference>
<evidence type="ECO:0000256" key="2">
    <source>
        <dbReference type="SAM" id="MobiDB-lite"/>
    </source>
</evidence>
<reference evidence="4 6" key="3">
    <citation type="submission" date="2016-11" db="EMBL/GenBank/DDBJ databases">
        <title>Whole genomes of Flavobacteriaceae.</title>
        <authorList>
            <person name="Stine C."/>
            <person name="Li C."/>
            <person name="Tadesse D."/>
        </authorList>
    </citation>
    <scope>NUCLEOTIDE SEQUENCE [LARGE SCALE GENOMIC DNA]</scope>
    <source>
        <strain evidence="4 6">ATCC BAA-2541</strain>
    </source>
</reference>
<dbReference type="EMBL" id="MIKE01000026">
    <property type="protein sequence ID" value="OHT43961.1"/>
    <property type="molecule type" value="Genomic_DNA"/>
</dbReference>
<evidence type="ECO:0000313" key="3">
    <source>
        <dbReference type="EMBL" id="OHT43961.1"/>
    </source>
</evidence>
<feature type="coiled-coil region" evidence="1">
    <location>
        <begin position="234"/>
        <end position="261"/>
    </location>
</feature>
<proteinExistence type="predicted"/>
<dbReference type="Proteomes" id="UP000180252">
    <property type="component" value="Unassembled WGS sequence"/>
</dbReference>
<evidence type="ECO:0000313" key="6">
    <source>
        <dbReference type="Proteomes" id="UP000198319"/>
    </source>
</evidence>
<feature type="region of interest" description="Disordered" evidence="2">
    <location>
        <begin position="1"/>
        <end position="24"/>
    </location>
</feature>